<proteinExistence type="predicted"/>
<dbReference type="AlphaFoldDB" id="A0A5C3LVU2"/>
<keyword evidence="2" id="KW-1185">Reference proteome</keyword>
<dbReference type="Proteomes" id="UP000308652">
    <property type="component" value="Unassembled WGS sequence"/>
</dbReference>
<evidence type="ECO:0000313" key="1">
    <source>
        <dbReference type="EMBL" id="TFK37110.1"/>
    </source>
</evidence>
<accession>A0A5C3LVU2</accession>
<protein>
    <submittedName>
        <fullName evidence="1">Uncharacterized protein</fullName>
    </submittedName>
</protein>
<name>A0A5C3LVU2_9AGAR</name>
<gene>
    <name evidence="1" type="ORF">BDQ12DRAFT_753797</name>
</gene>
<organism evidence="1 2">
    <name type="scientific">Crucibulum laeve</name>
    <dbReference type="NCBI Taxonomy" id="68775"/>
    <lineage>
        <taxon>Eukaryota</taxon>
        <taxon>Fungi</taxon>
        <taxon>Dikarya</taxon>
        <taxon>Basidiomycota</taxon>
        <taxon>Agaricomycotina</taxon>
        <taxon>Agaricomycetes</taxon>
        <taxon>Agaricomycetidae</taxon>
        <taxon>Agaricales</taxon>
        <taxon>Agaricineae</taxon>
        <taxon>Nidulariaceae</taxon>
        <taxon>Crucibulum</taxon>
    </lineage>
</organism>
<sequence>MLSFRKMKYTALAMLKKIKFAKKPETKAHILNEHSIFLSRAEIALALVDEFGVLVYNTPRPSPLSTVWSNDSLLWTVDPVPPVPSLIFSTDNSSASDSKTSANPFPTTTAAHDHQFDTCMLSPGRFEEEESPWQDVSHEELGELPELRSVGVIHSANEESSRVDHVDECVAVVEECEPEPVIATVKEFTAIRRVVVVDERRARDWCEIEECAVIEEWI</sequence>
<dbReference type="EMBL" id="ML213610">
    <property type="protein sequence ID" value="TFK37110.1"/>
    <property type="molecule type" value="Genomic_DNA"/>
</dbReference>
<evidence type="ECO:0000313" key="2">
    <source>
        <dbReference type="Proteomes" id="UP000308652"/>
    </source>
</evidence>
<reference evidence="1 2" key="1">
    <citation type="journal article" date="2019" name="Nat. Ecol. Evol.">
        <title>Megaphylogeny resolves global patterns of mushroom evolution.</title>
        <authorList>
            <person name="Varga T."/>
            <person name="Krizsan K."/>
            <person name="Foldi C."/>
            <person name="Dima B."/>
            <person name="Sanchez-Garcia M."/>
            <person name="Sanchez-Ramirez S."/>
            <person name="Szollosi G.J."/>
            <person name="Szarkandi J.G."/>
            <person name="Papp V."/>
            <person name="Albert L."/>
            <person name="Andreopoulos W."/>
            <person name="Angelini C."/>
            <person name="Antonin V."/>
            <person name="Barry K.W."/>
            <person name="Bougher N.L."/>
            <person name="Buchanan P."/>
            <person name="Buyck B."/>
            <person name="Bense V."/>
            <person name="Catcheside P."/>
            <person name="Chovatia M."/>
            <person name="Cooper J."/>
            <person name="Damon W."/>
            <person name="Desjardin D."/>
            <person name="Finy P."/>
            <person name="Geml J."/>
            <person name="Haridas S."/>
            <person name="Hughes K."/>
            <person name="Justo A."/>
            <person name="Karasinski D."/>
            <person name="Kautmanova I."/>
            <person name="Kiss B."/>
            <person name="Kocsube S."/>
            <person name="Kotiranta H."/>
            <person name="LaButti K.M."/>
            <person name="Lechner B.E."/>
            <person name="Liimatainen K."/>
            <person name="Lipzen A."/>
            <person name="Lukacs Z."/>
            <person name="Mihaltcheva S."/>
            <person name="Morgado L.N."/>
            <person name="Niskanen T."/>
            <person name="Noordeloos M.E."/>
            <person name="Ohm R.A."/>
            <person name="Ortiz-Santana B."/>
            <person name="Ovrebo C."/>
            <person name="Racz N."/>
            <person name="Riley R."/>
            <person name="Savchenko A."/>
            <person name="Shiryaev A."/>
            <person name="Soop K."/>
            <person name="Spirin V."/>
            <person name="Szebenyi C."/>
            <person name="Tomsovsky M."/>
            <person name="Tulloss R.E."/>
            <person name="Uehling J."/>
            <person name="Grigoriev I.V."/>
            <person name="Vagvolgyi C."/>
            <person name="Papp T."/>
            <person name="Martin F.M."/>
            <person name="Miettinen O."/>
            <person name="Hibbett D.S."/>
            <person name="Nagy L.G."/>
        </authorList>
    </citation>
    <scope>NUCLEOTIDE SEQUENCE [LARGE SCALE GENOMIC DNA]</scope>
    <source>
        <strain evidence="1 2">CBS 166.37</strain>
    </source>
</reference>